<keyword evidence="11" id="KW-1185">Reference proteome</keyword>
<dbReference type="EC" id="2.3.1.9" evidence="2"/>
<dbReference type="PROSITE" id="PS00098">
    <property type="entry name" value="THIOLASE_1"/>
    <property type="match status" value="1"/>
</dbReference>
<dbReference type="Pfam" id="PF00108">
    <property type="entry name" value="Thiolase_N"/>
    <property type="match status" value="1"/>
</dbReference>
<feature type="domain" description="Thiolase C-terminal" evidence="9">
    <location>
        <begin position="268"/>
        <end position="389"/>
    </location>
</feature>
<evidence type="ECO:0000313" key="10">
    <source>
        <dbReference type="EMBL" id="KGR77635.1"/>
    </source>
</evidence>
<keyword evidence="3 7" id="KW-0808">Transferase</keyword>
<feature type="active site" description="Acyl-thioester intermediate" evidence="6">
    <location>
        <position position="88"/>
    </location>
</feature>
<keyword evidence="4 7" id="KW-0012">Acyltransferase</keyword>
<gene>
    <name evidence="10" type="ORF">CD29_14385</name>
</gene>
<dbReference type="OrthoDB" id="9764892at2"/>
<evidence type="ECO:0000256" key="7">
    <source>
        <dbReference type="RuleBase" id="RU003557"/>
    </source>
</evidence>
<organism evidence="10 11">
    <name type="scientific">Ureibacillus manganicus DSM 26584</name>
    <dbReference type="NCBI Taxonomy" id="1384049"/>
    <lineage>
        <taxon>Bacteria</taxon>
        <taxon>Bacillati</taxon>
        <taxon>Bacillota</taxon>
        <taxon>Bacilli</taxon>
        <taxon>Bacillales</taxon>
        <taxon>Caryophanaceae</taxon>
        <taxon>Ureibacillus</taxon>
    </lineage>
</organism>
<dbReference type="PROSITE" id="PS00737">
    <property type="entry name" value="THIOLASE_2"/>
    <property type="match status" value="1"/>
</dbReference>
<feature type="active site" description="Proton acceptor" evidence="6">
    <location>
        <position position="347"/>
    </location>
</feature>
<evidence type="ECO:0000256" key="5">
    <source>
        <dbReference type="ARBA" id="ARBA00030755"/>
    </source>
</evidence>
<comment type="similarity">
    <text evidence="1 7">Belongs to the thiolase-like superfamily. Thiolase family.</text>
</comment>
<dbReference type="PANTHER" id="PTHR18919:SF107">
    <property type="entry name" value="ACETYL-COA ACETYLTRANSFERASE, CYTOSOLIC"/>
    <property type="match status" value="1"/>
</dbReference>
<accession>A0A0A3I295</accession>
<name>A0A0A3I295_9BACL</name>
<evidence type="ECO:0000256" key="3">
    <source>
        <dbReference type="ARBA" id="ARBA00022679"/>
    </source>
</evidence>
<dbReference type="EMBL" id="JPVN01000017">
    <property type="protein sequence ID" value="KGR77635.1"/>
    <property type="molecule type" value="Genomic_DNA"/>
</dbReference>
<dbReference type="InterPro" id="IPR020615">
    <property type="entry name" value="Thiolase_acyl_enz_int_AS"/>
</dbReference>
<dbReference type="NCBIfam" id="TIGR01930">
    <property type="entry name" value="AcCoA-C-Actrans"/>
    <property type="match status" value="1"/>
</dbReference>
<dbReference type="FunFam" id="3.40.47.10:FF:000010">
    <property type="entry name" value="Acetyl-CoA acetyltransferase (Thiolase)"/>
    <property type="match status" value="1"/>
</dbReference>
<proteinExistence type="inferred from homology"/>
<dbReference type="Gene3D" id="3.40.47.10">
    <property type="match status" value="2"/>
</dbReference>
<dbReference type="InterPro" id="IPR020613">
    <property type="entry name" value="Thiolase_CS"/>
</dbReference>
<dbReference type="eggNOG" id="COG0183">
    <property type="taxonomic scope" value="Bacteria"/>
</dbReference>
<dbReference type="CDD" id="cd00751">
    <property type="entry name" value="thiolase"/>
    <property type="match status" value="1"/>
</dbReference>
<evidence type="ECO:0000256" key="4">
    <source>
        <dbReference type="ARBA" id="ARBA00023315"/>
    </source>
</evidence>
<evidence type="ECO:0000313" key="11">
    <source>
        <dbReference type="Proteomes" id="UP000030416"/>
    </source>
</evidence>
<dbReference type="PIRSF" id="PIRSF000429">
    <property type="entry name" value="Ac-CoA_Ac_transf"/>
    <property type="match status" value="1"/>
</dbReference>
<comment type="caution">
    <text evidence="10">The sequence shown here is derived from an EMBL/GenBank/DDBJ whole genome shotgun (WGS) entry which is preliminary data.</text>
</comment>
<evidence type="ECO:0000259" key="9">
    <source>
        <dbReference type="Pfam" id="PF02803"/>
    </source>
</evidence>
<evidence type="ECO:0000256" key="2">
    <source>
        <dbReference type="ARBA" id="ARBA00012705"/>
    </source>
</evidence>
<dbReference type="PROSITE" id="PS00099">
    <property type="entry name" value="THIOLASE_3"/>
    <property type="match status" value="1"/>
</dbReference>
<protein>
    <recommendedName>
        <fullName evidence="2">acetyl-CoA C-acetyltransferase</fullName>
        <ecNumber evidence="2">2.3.1.9</ecNumber>
    </recommendedName>
    <alternativeName>
        <fullName evidence="5">Acetoacetyl-CoA thiolase</fullName>
    </alternativeName>
</protein>
<dbReference type="Pfam" id="PF02803">
    <property type="entry name" value="Thiolase_C"/>
    <property type="match status" value="1"/>
</dbReference>
<evidence type="ECO:0000259" key="8">
    <source>
        <dbReference type="Pfam" id="PF00108"/>
    </source>
</evidence>
<dbReference type="SUPFAM" id="SSF53901">
    <property type="entry name" value="Thiolase-like"/>
    <property type="match status" value="2"/>
</dbReference>
<evidence type="ECO:0000256" key="1">
    <source>
        <dbReference type="ARBA" id="ARBA00010982"/>
    </source>
</evidence>
<dbReference type="InterPro" id="IPR020616">
    <property type="entry name" value="Thiolase_N"/>
</dbReference>
<dbReference type="PANTHER" id="PTHR18919">
    <property type="entry name" value="ACETYL-COA C-ACYLTRANSFERASE"/>
    <property type="match status" value="1"/>
</dbReference>
<reference evidence="10 11" key="1">
    <citation type="submission" date="2014-02" db="EMBL/GenBank/DDBJ databases">
        <title>Draft genome sequence of Lysinibacillus manganicus DSM 26584T.</title>
        <authorList>
            <person name="Zhang F."/>
            <person name="Wang G."/>
            <person name="Zhang L."/>
        </authorList>
    </citation>
    <scope>NUCLEOTIDE SEQUENCE [LARGE SCALE GENOMIC DNA]</scope>
    <source>
        <strain evidence="10 11">DSM 26584</strain>
    </source>
</reference>
<dbReference type="RefSeq" id="WP_036188004.1">
    <property type="nucleotide sequence ID" value="NZ_AVDA01000017.1"/>
</dbReference>
<dbReference type="InterPro" id="IPR002155">
    <property type="entry name" value="Thiolase"/>
</dbReference>
<feature type="domain" description="Thiolase N-terminal" evidence="8">
    <location>
        <begin position="4"/>
        <end position="261"/>
    </location>
</feature>
<sequence>MKEVVIVGAARTAIGTMGGTIKDLHPSELGAIAIKEALQRAGVAAESVEEVIVGSVGQVAENAFIARMCAIEAGIPTHSTALTVNRLCGSGLQAINSAVQAIQTNQADIIVAAGTENMDLLPYYVRKGRYGYKMGHDILEDGLLTALTDPFGKYAMGVTAEKVAERFNVSREEQDAFALKSQEKAKQAIENGYFDDEIVPVEVKGRRGEVTIFNKDEHPRDTSLEKLAKLKPAFVENGTVTPGNASGINQGAGAVVIMSKEKADELGLKPLAYIREQAVAGVDPEIMGFAPSPAVKKVLDKAGLTLNDIDLIELNEAFAAQSVAVIKDLEIDEEKVNPNGGAIALGHPIGASGTILTVKSIYDMKRRGLKRAIITMCIGGGQGIATIIENAE</sequence>
<feature type="active site" description="Proton acceptor" evidence="6">
    <location>
        <position position="377"/>
    </location>
</feature>
<dbReference type="STRING" id="1384049.CD29_14385"/>
<dbReference type="InterPro" id="IPR020617">
    <property type="entry name" value="Thiolase_C"/>
</dbReference>
<dbReference type="InterPro" id="IPR016039">
    <property type="entry name" value="Thiolase-like"/>
</dbReference>
<evidence type="ECO:0000256" key="6">
    <source>
        <dbReference type="PIRSR" id="PIRSR000429-1"/>
    </source>
</evidence>
<dbReference type="AlphaFoldDB" id="A0A0A3I295"/>
<dbReference type="InterPro" id="IPR020610">
    <property type="entry name" value="Thiolase_AS"/>
</dbReference>
<dbReference type="Proteomes" id="UP000030416">
    <property type="component" value="Unassembled WGS sequence"/>
</dbReference>
<dbReference type="GO" id="GO:0003985">
    <property type="term" value="F:acetyl-CoA C-acetyltransferase activity"/>
    <property type="evidence" value="ECO:0007669"/>
    <property type="project" value="UniProtKB-EC"/>
</dbReference>